<dbReference type="GO" id="GO:0000976">
    <property type="term" value="F:transcription cis-regulatory region binding"/>
    <property type="evidence" value="ECO:0007669"/>
    <property type="project" value="TreeGrafter"/>
</dbReference>
<evidence type="ECO:0000313" key="6">
    <source>
        <dbReference type="EMBL" id="MBE1489657.1"/>
    </source>
</evidence>
<sequence length="190" mass="20577">MDVGEKVLGKRERTRAQLLERALELFERQGFEQTTVAQIAAAARVTEMTLYRHFPAKELLVLDDPYDPVIVTAVADQPPSLAPLVRVVNGLRAAWGMLPEPAGEVVRRRVRIVAASPALRAAAIRNNEGTERLITQQLVADGATPLPARVAAVAVLAAITAALFEWSERHDGRLGEAITTALDTLGGDRD</sequence>
<comment type="caution">
    <text evidence="6">The sequence shown here is derived from an EMBL/GenBank/DDBJ whole genome shotgun (WGS) entry which is preliminary data.</text>
</comment>
<dbReference type="GO" id="GO:0003700">
    <property type="term" value="F:DNA-binding transcription factor activity"/>
    <property type="evidence" value="ECO:0007669"/>
    <property type="project" value="TreeGrafter"/>
</dbReference>
<dbReference type="InterPro" id="IPR001647">
    <property type="entry name" value="HTH_TetR"/>
</dbReference>
<evidence type="ECO:0000313" key="7">
    <source>
        <dbReference type="Proteomes" id="UP000649753"/>
    </source>
</evidence>
<dbReference type="Gene3D" id="1.10.357.10">
    <property type="entry name" value="Tetracycline Repressor, domain 2"/>
    <property type="match status" value="1"/>
</dbReference>
<dbReference type="SUPFAM" id="SSF46689">
    <property type="entry name" value="Homeodomain-like"/>
    <property type="match status" value="1"/>
</dbReference>
<dbReference type="EMBL" id="JADBEB010000001">
    <property type="protein sequence ID" value="MBE1489657.1"/>
    <property type="molecule type" value="Genomic_DNA"/>
</dbReference>
<evidence type="ECO:0000259" key="5">
    <source>
        <dbReference type="PROSITE" id="PS50977"/>
    </source>
</evidence>
<protein>
    <submittedName>
        <fullName evidence="6">AcrR family transcriptional regulator</fullName>
    </submittedName>
</protein>
<dbReference type="PANTHER" id="PTHR30055:SF234">
    <property type="entry name" value="HTH-TYPE TRANSCRIPTIONAL REGULATOR BETI"/>
    <property type="match status" value="1"/>
</dbReference>
<gene>
    <name evidence="6" type="ORF">H4W31_005295</name>
</gene>
<keyword evidence="1" id="KW-0805">Transcription regulation</keyword>
<evidence type="ECO:0000256" key="2">
    <source>
        <dbReference type="ARBA" id="ARBA00023125"/>
    </source>
</evidence>
<accession>A0A927M9N7</accession>
<evidence type="ECO:0000256" key="1">
    <source>
        <dbReference type="ARBA" id="ARBA00023015"/>
    </source>
</evidence>
<dbReference type="Proteomes" id="UP000649753">
    <property type="component" value="Unassembled WGS sequence"/>
</dbReference>
<feature type="DNA-binding region" description="H-T-H motif" evidence="4">
    <location>
        <begin position="35"/>
        <end position="54"/>
    </location>
</feature>
<reference evidence="6" key="1">
    <citation type="submission" date="2020-10" db="EMBL/GenBank/DDBJ databases">
        <title>Sequencing the genomes of 1000 actinobacteria strains.</title>
        <authorList>
            <person name="Klenk H.-P."/>
        </authorList>
    </citation>
    <scope>NUCLEOTIDE SEQUENCE</scope>
    <source>
        <strain evidence="6">DSM 46832</strain>
    </source>
</reference>
<dbReference type="PANTHER" id="PTHR30055">
    <property type="entry name" value="HTH-TYPE TRANSCRIPTIONAL REGULATOR RUTR"/>
    <property type="match status" value="1"/>
</dbReference>
<organism evidence="6 7">
    <name type="scientific">Plantactinospora soyae</name>
    <dbReference type="NCBI Taxonomy" id="1544732"/>
    <lineage>
        <taxon>Bacteria</taxon>
        <taxon>Bacillati</taxon>
        <taxon>Actinomycetota</taxon>
        <taxon>Actinomycetes</taxon>
        <taxon>Micromonosporales</taxon>
        <taxon>Micromonosporaceae</taxon>
        <taxon>Plantactinospora</taxon>
    </lineage>
</organism>
<dbReference type="PROSITE" id="PS50977">
    <property type="entry name" value="HTH_TETR_2"/>
    <property type="match status" value="1"/>
</dbReference>
<feature type="domain" description="HTH tetR-type" evidence="5">
    <location>
        <begin position="12"/>
        <end position="72"/>
    </location>
</feature>
<dbReference type="Pfam" id="PF00440">
    <property type="entry name" value="TetR_N"/>
    <property type="match status" value="1"/>
</dbReference>
<name>A0A927M9N7_9ACTN</name>
<proteinExistence type="predicted"/>
<keyword evidence="7" id="KW-1185">Reference proteome</keyword>
<dbReference type="Gene3D" id="1.10.10.60">
    <property type="entry name" value="Homeodomain-like"/>
    <property type="match status" value="1"/>
</dbReference>
<evidence type="ECO:0000256" key="4">
    <source>
        <dbReference type="PROSITE-ProRule" id="PRU00335"/>
    </source>
</evidence>
<dbReference type="InterPro" id="IPR041347">
    <property type="entry name" value="MftR_C"/>
</dbReference>
<evidence type="ECO:0000256" key="3">
    <source>
        <dbReference type="ARBA" id="ARBA00023163"/>
    </source>
</evidence>
<dbReference type="InterPro" id="IPR009057">
    <property type="entry name" value="Homeodomain-like_sf"/>
</dbReference>
<dbReference type="Pfam" id="PF17754">
    <property type="entry name" value="TetR_C_14"/>
    <property type="match status" value="1"/>
</dbReference>
<dbReference type="RefSeq" id="WP_318783413.1">
    <property type="nucleotide sequence ID" value="NZ_JADBEB010000001.1"/>
</dbReference>
<dbReference type="InterPro" id="IPR050109">
    <property type="entry name" value="HTH-type_TetR-like_transc_reg"/>
</dbReference>
<keyword evidence="2 4" id="KW-0238">DNA-binding</keyword>
<keyword evidence="3" id="KW-0804">Transcription</keyword>
<dbReference type="PRINTS" id="PR00455">
    <property type="entry name" value="HTHTETR"/>
</dbReference>
<dbReference type="AlphaFoldDB" id="A0A927M9N7"/>